<reference evidence="2 3" key="1">
    <citation type="submission" date="2018-06" db="EMBL/GenBank/DDBJ databases">
        <authorList>
            <consortium name="Pathogen Informatics"/>
            <person name="Doyle S."/>
        </authorList>
    </citation>
    <scope>NUCLEOTIDE SEQUENCE [LARGE SCALE GENOMIC DNA]</scope>
    <source>
        <strain evidence="2 3">NCTC10699</strain>
    </source>
</reference>
<evidence type="ECO:0000313" key="2">
    <source>
        <dbReference type="EMBL" id="SUB34425.1"/>
    </source>
</evidence>
<organism evidence="2 3">
    <name type="scientific">[Pasteurella] mairii</name>
    <dbReference type="NCBI Taxonomy" id="757"/>
    <lineage>
        <taxon>Bacteria</taxon>
        <taxon>Pseudomonadati</taxon>
        <taxon>Pseudomonadota</taxon>
        <taxon>Gammaproteobacteria</taxon>
        <taxon>Pasteurellales</taxon>
        <taxon>Pasteurellaceae</taxon>
    </lineage>
</organism>
<dbReference type="Gene3D" id="3.30.420.10">
    <property type="entry name" value="Ribonuclease H-like superfamily/Ribonuclease H"/>
    <property type="match status" value="1"/>
</dbReference>
<dbReference type="Pfam" id="PF13551">
    <property type="entry name" value="HTH_29"/>
    <property type="match status" value="1"/>
</dbReference>
<evidence type="ECO:0000313" key="3">
    <source>
        <dbReference type="Proteomes" id="UP000254280"/>
    </source>
</evidence>
<dbReference type="AlphaFoldDB" id="A0A379B6Z7"/>
<dbReference type="Proteomes" id="UP000254280">
    <property type="component" value="Unassembled WGS sequence"/>
</dbReference>
<keyword evidence="3" id="KW-1185">Reference proteome</keyword>
<sequence length="498" mass="57236">MTKGFIHPRYHGRLERDRLILQKGNVYVNREDGEQYELIEYLDEDAQVMIRNLHTRQSKIASIHQLENLKVNEREDVSVDLSAISDEYWEKALEKYEMIKPLLNYEQHCPSSVKERAKEVGVSDRSLYRWIQAYNSLGSIAGLVSRKRGWAEGNSRLNKEQDELVTAVINEFYLHKQRPTIEQTIREVQRVASQKGIDSPSRRTIRQRILRISEEERLRKRGQKEKAKNKFTPKPNSFPNVDFPLSVIQIDHTPVDLIIVDNQYHKPIGRPYLTLAMDIYSRMITGYYLSLDTPSVASVAMCIARSILPKERLLLDHNVQGEWTVFGYPNKIHVDNGADFRSLDLSKSCESHGIALEFRPVGRPEFGGHIERVIGAFMQEVHGLSSTTFSNTKEKDTYQSEAEAAMTLDEFETWLINYIVNVYHKRTHSALGMSPVQKWRLGIFGDKDHVGCGYPQMPVDEQTLLLDFLPSEKRTIQHNGVTIDGFARSTVTRSATGD</sequence>
<proteinExistence type="predicted"/>
<dbReference type="GO" id="GO:0003676">
    <property type="term" value="F:nucleic acid binding"/>
    <property type="evidence" value="ECO:0007669"/>
    <property type="project" value="InterPro"/>
</dbReference>
<dbReference type="PROSITE" id="PS50994">
    <property type="entry name" value="INTEGRASE"/>
    <property type="match status" value="1"/>
</dbReference>
<dbReference type="EMBL" id="UGSS01000002">
    <property type="protein sequence ID" value="SUB34425.1"/>
    <property type="molecule type" value="Genomic_DNA"/>
</dbReference>
<gene>
    <name evidence="2" type="primary">tnsB</name>
    <name evidence="2" type="ORF">NCTC10699_02094</name>
</gene>
<evidence type="ECO:0000259" key="1">
    <source>
        <dbReference type="PROSITE" id="PS50994"/>
    </source>
</evidence>
<protein>
    <submittedName>
        <fullName evidence="2">Transposon Tn7 transposition protein tnsB</fullName>
    </submittedName>
</protein>
<dbReference type="InterPro" id="IPR001584">
    <property type="entry name" value="Integrase_cat-core"/>
</dbReference>
<accession>A0A379B6Z7</accession>
<dbReference type="InterPro" id="IPR012337">
    <property type="entry name" value="RNaseH-like_sf"/>
</dbReference>
<name>A0A379B6Z7_9PAST</name>
<dbReference type="Gene3D" id="1.10.10.60">
    <property type="entry name" value="Homeodomain-like"/>
    <property type="match status" value="1"/>
</dbReference>
<dbReference type="SUPFAM" id="SSF53098">
    <property type="entry name" value="Ribonuclease H-like"/>
    <property type="match status" value="1"/>
</dbReference>
<dbReference type="GO" id="GO:0015074">
    <property type="term" value="P:DNA integration"/>
    <property type="evidence" value="ECO:0007669"/>
    <property type="project" value="InterPro"/>
</dbReference>
<feature type="domain" description="Integrase catalytic" evidence="1">
    <location>
        <begin position="240"/>
        <end position="443"/>
    </location>
</feature>
<dbReference type="InterPro" id="IPR036397">
    <property type="entry name" value="RNaseH_sf"/>
</dbReference>